<sequence>MKSTFLLILIFTFLFSSAQVGKTCENPIVINSLPYTTTDDTANYADNYDPPTSGSNLPNCTSSFMGLYGNYYHSGNDVIYSYTPSVSGTIKIEIPNATAWTGIFVYTSCSNIGQNYAGCQTTTQDGVITIDNFAVTAGQTYYVLISSWSTPQTVSYTLNITNSSTSNLAVNDSELRKGKISMYPNPTSKELNFRSSENIVSASIYTIEGKKIDFFKVYNNVLSVESLAQGTYIIEFTDKMGKSITKVFTKK</sequence>
<dbReference type="AlphaFoldDB" id="A0A1H6H252"/>
<dbReference type="STRING" id="680127.SAMN05421593_1177"/>
<dbReference type="Proteomes" id="UP000198561">
    <property type="component" value="Unassembled WGS sequence"/>
</dbReference>
<evidence type="ECO:0000259" key="3">
    <source>
        <dbReference type="Pfam" id="PF18962"/>
    </source>
</evidence>
<organism evidence="4 5">
    <name type="scientific">Chryseobacterium culicis</name>
    <dbReference type="NCBI Taxonomy" id="680127"/>
    <lineage>
        <taxon>Bacteria</taxon>
        <taxon>Pseudomonadati</taxon>
        <taxon>Bacteroidota</taxon>
        <taxon>Flavobacteriia</taxon>
        <taxon>Flavobacteriales</taxon>
        <taxon>Weeksellaceae</taxon>
        <taxon>Chryseobacterium group</taxon>
        <taxon>Chryseobacterium</taxon>
    </lineage>
</organism>
<dbReference type="InterPro" id="IPR026444">
    <property type="entry name" value="Secre_tail"/>
</dbReference>
<dbReference type="NCBIfam" id="TIGR04183">
    <property type="entry name" value="Por_Secre_tail"/>
    <property type="match status" value="1"/>
</dbReference>
<evidence type="ECO:0000256" key="1">
    <source>
        <dbReference type="ARBA" id="ARBA00022729"/>
    </source>
</evidence>
<keyword evidence="1 2" id="KW-0732">Signal</keyword>
<accession>A0A1H6H252</accession>
<gene>
    <name evidence="4" type="ORF">SAMN05421593_1177</name>
</gene>
<reference evidence="4 5" key="1">
    <citation type="submission" date="2016-10" db="EMBL/GenBank/DDBJ databases">
        <authorList>
            <person name="de Groot N.N."/>
        </authorList>
    </citation>
    <scope>NUCLEOTIDE SEQUENCE [LARGE SCALE GENOMIC DNA]</scope>
    <source>
        <strain evidence="4 5">DSM 23031</strain>
    </source>
</reference>
<dbReference type="RefSeq" id="WP_089690335.1">
    <property type="nucleotide sequence ID" value="NZ_FNWQ01000001.1"/>
</dbReference>
<feature type="chain" id="PRO_5011714345" evidence="2">
    <location>
        <begin position="19"/>
        <end position="251"/>
    </location>
</feature>
<proteinExistence type="predicted"/>
<evidence type="ECO:0000313" key="5">
    <source>
        <dbReference type="Proteomes" id="UP000198561"/>
    </source>
</evidence>
<dbReference type="Pfam" id="PF18962">
    <property type="entry name" value="Por_Secre_tail"/>
    <property type="match status" value="1"/>
</dbReference>
<evidence type="ECO:0000256" key="2">
    <source>
        <dbReference type="SAM" id="SignalP"/>
    </source>
</evidence>
<protein>
    <submittedName>
        <fullName evidence="4">Por secretion system C-terminal sorting domain-containing protein</fullName>
    </submittedName>
</protein>
<dbReference type="OrthoDB" id="1113525at2"/>
<feature type="signal peptide" evidence="2">
    <location>
        <begin position="1"/>
        <end position="18"/>
    </location>
</feature>
<name>A0A1H6H252_CHRCI</name>
<dbReference type="EMBL" id="FNWQ01000001">
    <property type="protein sequence ID" value="SEH29779.1"/>
    <property type="molecule type" value="Genomic_DNA"/>
</dbReference>
<evidence type="ECO:0000313" key="4">
    <source>
        <dbReference type="EMBL" id="SEH29779.1"/>
    </source>
</evidence>
<feature type="domain" description="Secretion system C-terminal sorting" evidence="3">
    <location>
        <begin position="182"/>
        <end position="247"/>
    </location>
</feature>